<organism evidence="5">
    <name type="scientific">Naegleria gruberi</name>
    <name type="common">Amoeba</name>
    <dbReference type="NCBI Taxonomy" id="5762"/>
    <lineage>
        <taxon>Eukaryota</taxon>
        <taxon>Discoba</taxon>
        <taxon>Heterolobosea</taxon>
        <taxon>Tetramitia</taxon>
        <taxon>Eutetramitia</taxon>
        <taxon>Vahlkampfiidae</taxon>
        <taxon>Naegleria</taxon>
    </lineage>
</organism>
<reference evidence="4 5" key="1">
    <citation type="journal article" date="2010" name="Cell">
        <title>The genome of Naegleria gruberi illuminates early eukaryotic versatility.</title>
        <authorList>
            <person name="Fritz-Laylin L.K."/>
            <person name="Prochnik S.E."/>
            <person name="Ginger M.L."/>
            <person name="Dacks J.B."/>
            <person name="Carpenter M.L."/>
            <person name="Field M.C."/>
            <person name="Kuo A."/>
            <person name="Paredez A."/>
            <person name="Chapman J."/>
            <person name="Pham J."/>
            <person name="Shu S."/>
            <person name="Neupane R."/>
            <person name="Cipriano M."/>
            <person name="Mancuso J."/>
            <person name="Tu H."/>
            <person name="Salamov A."/>
            <person name="Lindquist E."/>
            <person name="Shapiro H."/>
            <person name="Lucas S."/>
            <person name="Grigoriev I.V."/>
            <person name="Cande W.Z."/>
            <person name="Fulton C."/>
            <person name="Rokhsar D.S."/>
            <person name="Dawson S.C."/>
        </authorList>
    </citation>
    <scope>NUCLEOTIDE SEQUENCE [LARGE SCALE GENOMIC DNA]</scope>
    <source>
        <strain evidence="4 5">NEG-M</strain>
    </source>
</reference>
<proteinExistence type="predicted"/>
<keyword evidence="5" id="KW-1185">Reference proteome</keyword>
<accession>D2VNH5</accession>
<dbReference type="SUPFAM" id="SSF49344">
    <property type="entry name" value="CBD9-like"/>
    <property type="match status" value="1"/>
</dbReference>
<dbReference type="AlphaFoldDB" id="D2VNH5"/>
<feature type="domain" description="DOMON" evidence="3">
    <location>
        <begin position="39"/>
        <end position="170"/>
    </location>
</feature>
<name>D2VNH5_NAEGR</name>
<dbReference type="OrthoDB" id="10412743at2759"/>
<dbReference type="Proteomes" id="UP000006671">
    <property type="component" value="Unassembled WGS sequence"/>
</dbReference>
<feature type="signal peptide" evidence="2">
    <location>
        <begin position="1"/>
        <end position="28"/>
    </location>
</feature>
<dbReference type="GeneID" id="8851298"/>
<feature type="region of interest" description="Disordered" evidence="1">
    <location>
        <begin position="219"/>
        <end position="251"/>
    </location>
</feature>
<evidence type="ECO:0000313" key="4">
    <source>
        <dbReference type="EMBL" id="EFC41663.1"/>
    </source>
</evidence>
<sequence>MKNRSTILLTTLLVLLSVVFQQVNLATGQTFKNCYRHSTGKQIEWTIDDTNNEFRALVTLPNAKGWGAFGLKTTSAGMTGATIVMAYLGSNNVTTNINEYYAASTTIPTRIKATGTTSFTNFFVNAAMNYTGNNLYIHVVRRMTRPSNAPSTYFQFTGKSTSYDLLFALHSSTKPKSADSFFQHSETLHLQPFTFYTQQNYSINCNATPARNIPVLPSTPPPPAPTPVTNTTNGTTPVTSTSTTTNSTRNNNTAVSSSWSIHQNGENSFIGNSFKWICFIACFVTMYIMRND</sequence>
<dbReference type="PROSITE" id="PS50836">
    <property type="entry name" value="DOMON"/>
    <property type="match status" value="1"/>
</dbReference>
<evidence type="ECO:0000256" key="2">
    <source>
        <dbReference type="SAM" id="SignalP"/>
    </source>
</evidence>
<dbReference type="RefSeq" id="XP_002674407.1">
    <property type="nucleotide sequence ID" value="XM_002674361.1"/>
</dbReference>
<dbReference type="KEGG" id="ngr:NAEGRDRAFT_70500"/>
<dbReference type="EMBL" id="GG738884">
    <property type="protein sequence ID" value="EFC41663.1"/>
    <property type="molecule type" value="Genomic_DNA"/>
</dbReference>
<evidence type="ECO:0000313" key="5">
    <source>
        <dbReference type="Proteomes" id="UP000006671"/>
    </source>
</evidence>
<protein>
    <submittedName>
        <fullName evidence="4">Predicted protein</fullName>
    </submittedName>
</protein>
<gene>
    <name evidence="4" type="ORF">NAEGRDRAFT_70500</name>
</gene>
<dbReference type="InterPro" id="IPR005018">
    <property type="entry name" value="DOMON_domain"/>
</dbReference>
<evidence type="ECO:0000256" key="1">
    <source>
        <dbReference type="SAM" id="MobiDB-lite"/>
    </source>
</evidence>
<keyword evidence="2" id="KW-0732">Signal</keyword>
<evidence type="ECO:0000259" key="3">
    <source>
        <dbReference type="PROSITE" id="PS50836"/>
    </source>
</evidence>
<dbReference type="VEuPathDB" id="AmoebaDB:NAEGRDRAFT_70500"/>
<feature type="chain" id="PRO_5003038724" evidence="2">
    <location>
        <begin position="29"/>
        <end position="292"/>
    </location>
</feature>
<feature type="compositionally biased region" description="Low complexity" evidence="1">
    <location>
        <begin position="227"/>
        <end position="251"/>
    </location>
</feature>
<dbReference type="InParanoid" id="D2VNH5"/>